<dbReference type="AlphaFoldDB" id="A0A0F9XLU0"/>
<gene>
    <name evidence="2" type="ORF">THAR02_02125</name>
</gene>
<evidence type="ECO:0000313" key="2">
    <source>
        <dbReference type="EMBL" id="KKP05751.1"/>
    </source>
</evidence>
<dbReference type="Pfam" id="PF01370">
    <property type="entry name" value="Epimerase"/>
    <property type="match status" value="1"/>
</dbReference>
<accession>A0A0F9XLU0</accession>
<evidence type="ECO:0000259" key="1">
    <source>
        <dbReference type="Pfam" id="PF01370"/>
    </source>
</evidence>
<sequence length="68" mass="7188">MASKPLLLVTGATGYVGAHLVEQALEASYPVRVTSRPGKVNSFKKRFGDGVEVAEVVDIATEDLTNAL</sequence>
<dbReference type="SUPFAM" id="SSF51735">
    <property type="entry name" value="NAD(P)-binding Rossmann-fold domains"/>
    <property type="match status" value="1"/>
</dbReference>
<name>A0A0F9XLU0_TRIHA</name>
<feature type="domain" description="NAD-dependent epimerase/dehydratase" evidence="1">
    <location>
        <begin position="8"/>
        <end position="53"/>
    </location>
</feature>
<dbReference type="EMBL" id="JOKZ01000041">
    <property type="protein sequence ID" value="KKP05751.1"/>
    <property type="molecule type" value="Genomic_DNA"/>
</dbReference>
<dbReference type="OrthoDB" id="2735536at2759"/>
<evidence type="ECO:0000313" key="3">
    <source>
        <dbReference type="Proteomes" id="UP000034112"/>
    </source>
</evidence>
<reference evidence="3" key="1">
    <citation type="journal article" date="2015" name="Genome Announc.">
        <title>Draft whole-genome sequence of the biocontrol agent Trichoderma harzianum T6776.</title>
        <authorList>
            <person name="Baroncelli R."/>
            <person name="Piaggeschi G."/>
            <person name="Fiorini L."/>
            <person name="Bertolini E."/>
            <person name="Zapparata A."/>
            <person name="Pe M.E."/>
            <person name="Sarrocco S."/>
            <person name="Vannacci G."/>
        </authorList>
    </citation>
    <scope>NUCLEOTIDE SEQUENCE [LARGE SCALE GENOMIC DNA]</scope>
    <source>
        <strain evidence="3">T6776</strain>
    </source>
</reference>
<proteinExistence type="predicted"/>
<dbReference type="Proteomes" id="UP000034112">
    <property type="component" value="Unassembled WGS sequence"/>
</dbReference>
<dbReference type="InterPro" id="IPR036291">
    <property type="entry name" value="NAD(P)-bd_dom_sf"/>
</dbReference>
<dbReference type="Gene3D" id="3.40.50.720">
    <property type="entry name" value="NAD(P)-binding Rossmann-like Domain"/>
    <property type="match status" value="1"/>
</dbReference>
<organism evidence="2 3">
    <name type="scientific">Trichoderma harzianum</name>
    <name type="common">Hypocrea lixii</name>
    <dbReference type="NCBI Taxonomy" id="5544"/>
    <lineage>
        <taxon>Eukaryota</taxon>
        <taxon>Fungi</taxon>
        <taxon>Dikarya</taxon>
        <taxon>Ascomycota</taxon>
        <taxon>Pezizomycotina</taxon>
        <taxon>Sordariomycetes</taxon>
        <taxon>Hypocreomycetidae</taxon>
        <taxon>Hypocreales</taxon>
        <taxon>Hypocreaceae</taxon>
        <taxon>Trichoderma</taxon>
    </lineage>
</organism>
<protein>
    <submittedName>
        <fullName evidence="2">NAD dependent epimerase/dehydratase</fullName>
    </submittedName>
</protein>
<comment type="caution">
    <text evidence="2">The sequence shown here is derived from an EMBL/GenBank/DDBJ whole genome shotgun (WGS) entry which is preliminary data.</text>
</comment>
<dbReference type="InterPro" id="IPR001509">
    <property type="entry name" value="Epimerase_deHydtase"/>
</dbReference>